<keyword evidence="5 11" id="KW-0732">Signal</keyword>
<evidence type="ECO:0000256" key="5">
    <source>
        <dbReference type="ARBA" id="ARBA00022729"/>
    </source>
</evidence>
<comment type="similarity">
    <text evidence="2 9">Belongs to the EMP24/GP25L family.</text>
</comment>
<keyword evidence="3" id="KW-0217">Developmental protein</keyword>
<dbReference type="OrthoDB" id="5976732at2759"/>
<evidence type="ECO:0000256" key="1">
    <source>
        <dbReference type="ARBA" id="ARBA00004479"/>
    </source>
</evidence>
<evidence type="ECO:0000256" key="2">
    <source>
        <dbReference type="ARBA" id="ARBA00007104"/>
    </source>
</evidence>
<comment type="subcellular location">
    <subcellularLocation>
        <location evidence="8">Endomembrane system</location>
        <topology evidence="8">Single-pass membrane protein</topology>
    </subcellularLocation>
    <subcellularLocation>
        <location evidence="1 9">Membrane</location>
        <topology evidence="1 9">Single-pass type I membrane protein</topology>
    </subcellularLocation>
</comment>
<keyword evidence="4 9" id="KW-0812">Transmembrane</keyword>
<keyword evidence="14" id="KW-1185">Reference proteome</keyword>
<feature type="transmembrane region" description="Helical" evidence="10">
    <location>
        <begin position="190"/>
        <end position="211"/>
    </location>
</feature>
<evidence type="ECO:0000256" key="11">
    <source>
        <dbReference type="SAM" id="SignalP"/>
    </source>
</evidence>
<dbReference type="InterPro" id="IPR009038">
    <property type="entry name" value="GOLD_dom"/>
</dbReference>
<dbReference type="GO" id="GO:0016020">
    <property type="term" value="C:membrane"/>
    <property type="evidence" value="ECO:0007669"/>
    <property type="project" value="UniProtKB-SubCell"/>
</dbReference>
<dbReference type="InterPro" id="IPR036598">
    <property type="entry name" value="GOLD_dom_sf"/>
</dbReference>
<keyword evidence="7 10" id="KW-0472">Membrane</keyword>
<dbReference type="EMBL" id="OV121137">
    <property type="protein sequence ID" value="CAH0559561.1"/>
    <property type="molecule type" value="Genomic_DNA"/>
</dbReference>
<evidence type="ECO:0000256" key="6">
    <source>
        <dbReference type="ARBA" id="ARBA00022989"/>
    </source>
</evidence>
<reference evidence="13" key="1">
    <citation type="submission" date="2021-12" db="EMBL/GenBank/DDBJ databases">
        <authorList>
            <person name="King R."/>
        </authorList>
    </citation>
    <scope>NUCLEOTIDE SEQUENCE</scope>
</reference>
<name>A0A9P0BBP0_BRAAE</name>
<evidence type="ECO:0000313" key="13">
    <source>
        <dbReference type="EMBL" id="CAH0559561.1"/>
    </source>
</evidence>
<feature type="domain" description="GOLD" evidence="12">
    <location>
        <begin position="35"/>
        <end position="119"/>
    </location>
</feature>
<evidence type="ECO:0000256" key="8">
    <source>
        <dbReference type="ARBA" id="ARBA00037847"/>
    </source>
</evidence>
<keyword evidence="6 10" id="KW-1133">Transmembrane helix</keyword>
<dbReference type="GO" id="GO:0012505">
    <property type="term" value="C:endomembrane system"/>
    <property type="evidence" value="ECO:0007669"/>
    <property type="project" value="UniProtKB-SubCell"/>
</dbReference>
<evidence type="ECO:0000256" key="7">
    <source>
        <dbReference type="ARBA" id="ARBA00023136"/>
    </source>
</evidence>
<dbReference type="Pfam" id="PF01105">
    <property type="entry name" value="EMP24_GP25L"/>
    <property type="match status" value="1"/>
</dbReference>
<dbReference type="Proteomes" id="UP001154078">
    <property type="component" value="Chromosome 6"/>
</dbReference>
<dbReference type="InterPro" id="IPR015720">
    <property type="entry name" value="Emp24-like"/>
</dbReference>
<dbReference type="AlphaFoldDB" id="A0A9P0BBP0"/>
<proteinExistence type="inferred from homology"/>
<gene>
    <name evidence="13" type="ORF">MELIAE_LOCUS9628</name>
</gene>
<evidence type="ECO:0000256" key="9">
    <source>
        <dbReference type="RuleBase" id="RU003827"/>
    </source>
</evidence>
<organism evidence="13 14">
    <name type="scientific">Brassicogethes aeneus</name>
    <name type="common">Rape pollen beetle</name>
    <name type="synonym">Meligethes aeneus</name>
    <dbReference type="NCBI Taxonomy" id="1431903"/>
    <lineage>
        <taxon>Eukaryota</taxon>
        <taxon>Metazoa</taxon>
        <taxon>Ecdysozoa</taxon>
        <taxon>Arthropoda</taxon>
        <taxon>Hexapoda</taxon>
        <taxon>Insecta</taxon>
        <taxon>Pterygota</taxon>
        <taxon>Neoptera</taxon>
        <taxon>Endopterygota</taxon>
        <taxon>Coleoptera</taxon>
        <taxon>Polyphaga</taxon>
        <taxon>Cucujiformia</taxon>
        <taxon>Nitidulidae</taxon>
        <taxon>Meligethinae</taxon>
        <taxon>Brassicogethes</taxon>
    </lineage>
</organism>
<dbReference type="PROSITE" id="PS50866">
    <property type="entry name" value="GOLD"/>
    <property type="match status" value="1"/>
</dbReference>
<feature type="signal peptide" evidence="11">
    <location>
        <begin position="1"/>
        <end position="21"/>
    </location>
</feature>
<dbReference type="SMART" id="SM01190">
    <property type="entry name" value="EMP24_GP25L"/>
    <property type="match status" value="1"/>
</dbReference>
<accession>A0A9P0BBP0</accession>
<sequence>MKQKQSDILCFLLCCISTVLCLEKEITFNVDPGKEDCFFQRAKKGDVIDVDYQVIDGGHGDLDITFHLVDPTGRILVADYKKSENTHRADASMDGDYKFCFDNTFSGYNSKAIFFEFIIEGEDDYPDSTIEGLQPEDVYDITVQDIQEMLNTVKTHVTKVRHLQDLIKSSEARDRNVAEENFFKVNTFSFVQIGVMCLVGFVQVVLLRSLFDEKSRAHNLWRKLSTR</sequence>
<evidence type="ECO:0000259" key="12">
    <source>
        <dbReference type="PROSITE" id="PS50866"/>
    </source>
</evidence>
<evidence type="ECO:0000256" key="10">
    <source>
        <dbReference type="SAM" id="Phobius"/>
    </source>
</evidence>
<evidence type="ECO:0000313" key="14">
    <source>
        <dbReference type="Proteomes" id="UP001154078"/>
    </source>
</evidence>
<protein>
    <recommendedName>
        <fullName evidence="12">GOLD domain-containing protein</fullName>
    </recommendedName>
</protein>
<evidence type="ECO:0000256" key="3">
    <source>
        <dbReference type="ARBA" id="ARBA00022473"/>
    </source>
</evidence>
<dbReference type="SUPFAM" id="SSF101576">
    <property type="entry name" value="Supernatant protein factor (SPF), C-terminal domain"/>
    <property type="match status" value="1"/>
</dbReference>
<dbReference type="PANTHER" id="PTHR22811">
    <property type="entry name" value="TRANSMEMBRANE EMP24 DOMAIN-CONTAINING PROTEIN"/>
    <property type="match status" value="1"/>
</dbReference>
<evidence type="ECO:0000256" key="4">
    <source>
        <dbReference type="ARBA" id="ARBA00022692"/>
    </source>
</evidence>
<feature type="chain" id="PRO_5040341406" description="GOLD domain-containing protein" evidence="11">
    <location>
        <begin position="22"/>
        <end position="227"/>
    </location>
</feature>